<evidence type="ECO:0000313" key="3">
    <source>
        <dbReference type="Proteomes" id="UP000317716"/>
    </source>
</evidence>
<keyword evidence="1" id="KW-1133">Transmembrane helix</keyword>
<feature type="transmembrane region" description="Helical" evidence="1">
    <location>
        <begin position="12"/>
        <end position="33"/>
    </location>
</feature>
<reference evidence="2 3" key="1">
    <citation type="journal article" date="2019" name="Nat. Microbiol.">
        <title>Mediterranean grassland soil C-N compound turnover is dependent on rainfall and depth, and is mediated by genomically divergent microorganisms.</title>
        <authorList>
            <person name="Diamond S."/>
            <person name="Andeer P.F."/>
            <person name="Li Z."/>
            <person name="Crits-Christoph A."/>
            <person name="Burstein D."/>
            <person name="Anantharaman K."/>
            <person name="Lane K.R."/>
            <person name="Thomas B.C."/>
            <person name="Pan C."/>
            <person name="Northen T.R."/>
            <person name="Banfield J.F."/>
        </authorList>
    </citation>
    <scope>NUCLEOTIDE SEQUENCE [LARGE SCALE GENOMIC DNA]</scope>
    <source>
        <strain evidence="2">WS_2</strain>
    </source>
</reference>
<sequence>MGRIWIARIIAMAADAVQMGLFPIFGAGAWSVLDDWLDVGVGVLLILLVGWHFAFLPSFVAELIPGVDLIPTWTVAVWIATRNRQIDRPGANSGAITQ</sequence>
<keyword evidence="1" id="KW-0812">Transmembrane</keyword>
<evidence type="ECO:0000256" key="1">
    <source>
        <dbReference type="SAM" id="Phobius"/>
    </source>
</evidence>
<keyword evidence="1" id="KW-0472">Membrane</keyword>
<accession>A0A538T112</accession>
<dbReference type="EMBL" id="VBOS01000131">
    <property type="protein sequence ID" value="TMQ57214.1"/>
    <property type="molecule type" value="Genomic_DNA"/>
</dbReference>
<name>A0A538T112_UNCEI</name>
<feature type="transmembrane region" description="Helical" evidence="1">
    <location>
        <begin position="39"/>
        <end position="60"/>
    </location>
</feature>
<dbReference type="AlphaFoldDB" id="A0A538T112"/>
<protein>
    <submittedName>
        <fullName evidence="2">Uncharacterized protein</fullName>
    </submittedName>
</protein>
<dbReference type="Proteomes" id="UP000317716">
    <property type="component" value="Unassembled WGS sequence"/>
</dbReference>
<gene>
    <name evidence="2" type="ORF">E6K72_03865</name>
</gene>
<organism evidence="2 3">
    <name type="scientific">Eiseniibacteriota bacterium</name>
    <dbReference type="NCBI Taxonomy" id="2212470"/>
    <lineage>
        <taxon>Bacteria</taxon>
        <taxon>Candidatus Eiseniibacteriota</taxon>
    </lineage>
</organism>
<evidence type="ECO:0000313" key="2">
    <source>
        <dbReference type="EMBL" id="TMQ57214.1"/>
    </source>
</evidence>
<comment type="caution">
    <text evidence="2">The sequence shown here is derived from an EMBL/GenBank/DDBJ whole genome shotgun (WGS) entry which is preliminary data.</text>
</comment>
<proteinExistence type="predicted"/>